<dbReference type="InterPro" id="IPR051034">
    <property type="entry name" value="Mito_Enoyl-ACP_Reductase"/>
</dbReference>
<evidence type="ECO:0000313" key="5">
    <source>
        <dbReference type="Proteomes" id="UP000050509"/>
    </source>
</evidence>
<dbReference type="GO" id="GO:0016491">
    <property type="term" value="F:oxidoreductase activity"/>
    <property type="evidence" value="ECO:0007669"/>
    <property type="project" value="UniProtKB-KW"/>
</dbReference>
<feature type="non-terminal residue" evidence="4">
    <location>
        <position position="112"/>
    </location>
</feature>
<accession>A0A0P9EV08</accession>
<feature type="domain" description="Alcohol dehydrogenase-like N-terminal" evidence="3">
    <location>
        <begin position="28"/>
        <end position="110"/>
    </location>
</feature>
<dbReference type="GO" id="GO:0006631">
    <property type="term" value="P:fatty acid metabolic process"/>
    <property type="evidence" value="ECO:0007669"/>
    <property type="project" value="TreeGrafter"/>
</dbReference>
<dbReference type="Proteomes" id="UP000050509">
    <property type="component" value="Unassembled WGS sequence"/>
</dbReference>
<comment type="caution">
    <text evidence="4">The sequence shown here is derived from an EMBL/GenBank/DDBJ whole genome shotgun (WGS) entry which is preliminary data.</text>
</comment>
<evidence type="ECO:0000313" key="4">
    <source>
        <dbReference type="EMBL" id="KPV48169.1"/>
    </source>
</evidence>
<evidence type="ECO:0000256" key="2">
    <source>
        <dbReference type="ARBA" id="ARBA00023002"/>
    </source>
</evidence>
<dbReference type="PANTHER" id="PTHR43981">
    <property type="entry name" value="ENOYL-[ACYL-CARRIER-PROTEIN] REDUCTASE, MITOCHONDRIAL"/>
    <property type="match status" value="1"/>
</dbReference>
<organism evidence="4 5">
    <name type="scientific">Kouleothrix aurantiaca</name>
    <dbReference type="NCBI Taxonomy" id="186479"/>
    <lineage>
        <taxon>Bacteria</taxon>
        <taxon>Bacillati</taxon>
        <taxon>Chloroflexota</taxon>
        <taxon>Chloroflexia</taxon>
        <taxon>Chloroflexales</taxon>
        <taxon>Roseiflexineae</taxon>
        <taxon>Roseiflexaceae</taxon>
        <taxon>Kouleothrix</taxon>
    </lineage>
</organism>
<dbReference type="Pfam" id="PF08240">
    <property type="entry name" value="ADH_N"/>
    <property type="match status" value="1"/>
</dbReference>
<dbReference type="InterPro" id="IPR011032">
    <property type="entry name" value="GroES-like_sf"/>
</dbReference>
<protein>
    <submittedName>
        <fullName evidence="4">Alcohol dehydrogenase</fullName>
    </submittedName>
</protein>
<keyword evidence="1" id="KW-0521">NADP</keyword>
<dbReference type="InterPro" id="IPR013154">
    <property type="entry name" value="ADH-like_N"/>
</dbReference>
<dbReference type="EMBL" id="LJCR01002879">
    <property type="protein sequence ID" value="KPV48169.1"/>
    <property type="molecule type" value="Genomic_DNA"/>
</dbReference>
<dbReference type="SUPFAM" id="SSF50129">
    <property type="entry name" value="GroES-like"/>
    <property type="match status" value="1"/>
</dbReference>
<dbReference type="AlphaFoldDB" id="A0A0P9EV08"/>
<evidence type="ECO:0000259" key="3">
    <source>
        <dbReference type="Pfam" id="PF08240"/>
    </source>
</evidence>
<evidence type="ECO:0000256" key="1">
    <source>
        <dbReference type="ARBA" id="ARBA00022857"/>
    </source>
</evidence>
<gene>
    <name evidence="4" type="ORF">SE17_39505</name>
</gene>
<reference evidence="4 5" key="1">
    <citation type="submission" date="2015-09" db="EMBL/GenBank/DDBJ databases">
        <title>Draft genome sequence of Kouleothrix aurantiaca JCM 19913.</title>
        <authorList>
            <person name="Hemp J."/>
        </authorList>
    </citation>
    <scope>NUCLEOTIDE SEQUENCE [LARGE SCALE GENOMIC DNA]</scope>
    <source>
        <strain evidence="4 5">COM-B</strain>
    </source>
</reference>
<dbReference type="PANTHER" id="PTHR43981:SF2">
    <property type="entry name" value="ENOYL-[ACYL-CARRIER-PROTEIN] REDUCTASE, MITOCHONDRIAL"/>
    <property type="match status" value="1"/>
</dbReference>
<name>A0A0P9EV08_9CHLR</name>
<keyword evidence="5" id="KW-1185">Reference proteome</keyword>
<sequence>MRAIEYASNGEPAKVLRLVEKPVPEPRPGQVLVRLQARPINPSDLFQIRGQYGVQPRLPAVAGMEGAGTVAKLGAGVEQFAPGEQVVSLAPVGTWQEYAVADANALMAVPGT</sequence>
<keyword evidence="2" id="KW-0560">Oxidoreductase</keyword>
<dbReference type="Gene3D" id="3.90.180.10">
    <property type="entry name" value="Medium-chain alcohol dehydrogenases, catalytic domain"/>
    <property type="match status" value="1"/>
</dbReference>
<proteinExistence type="predicted"/>